<dbReference type="SUPFAM" id="SSF52467">
    <property type="entry name" value="DHS-like NAD/FAD-binding domain"/>
    <property type="match status" value="1"/>
</dbReference>
<protein>
    <submittedName>
        <fullName evidence="1">SIR2 family protein</fullName>
    </submittedName>
</protein>
<proteinExistence type="predicted"/>
<dbReference type="AlphaFoldDB" id="A0A5M8RK17"/>
<evidence type="ECO:0000313" key="2">
    <source>
        <dbReference type="Proteomes" id="UP000324326"/>
    </source>
</evidence>
<reference evidence="1 2" key="1">
    <citation type="submission" date="2018-08" db="EMBL/GenBank/DDBJ databases">
        <title>Bacillus phenotypic plasticity.</title>
        <authorList>
            <person name="Hurtado E."/>
        </authorList>
    </citation>
    <scope>NUCLEOTIDE SEQUENCE [LARGE SCALE GENOMIC DNA]</scope>
    <source>
        <strain evidence="1 2">427</strain>
    </source>
</reference>
<sequence>MDINLLKLNRDYSEGKVVPFIGAGLSVPFKVPTWKELIEDIAAKYAVGEFEFVRQAVNVLLKRNDYWGAIDQIKNFINLDDQDIQSLIIEIIEEKKIDIDDDSLHNYVDIGLMDFKLYLTTNYENLLYKYMGCEIYPMLLREIDFNTQNLFDKKRVFHLHGHLSNAGSIVISRDSYQELYSDEKYNNLLKAVTSTRKLLFMGFSFDDQFIQKLIKDHKEYFKGQHYIILDNPPDSKVKKLKDEFGLTTIKYDSKNSSHTEEIRKVLNIVAEGDSKYDTNVNTGKEGNSKKSASQLVIVGAKITDMDKNVESNLFYKKLQIENITPGLIDLSSIFYVAAESYIRELKNSGMSIKVIDALLGKVFIKYKERYSDTYEKYGDSQQFVEVVHETLKKIDFGRRSKLFSEHEVSDEDENRGLIHILADDEKRGIWWGEKRIDD</sequence>
<dbReference type="Proteomes" id="UP000324326">
    <property type="component" value="Unassembled WGS sequence"/>
</dbReference>
<dbReference type="RefSeq" id="WP_148959016.1">
    <property type="nucleotide sequence ID" value="NZ_QSND01000006.1"/>
</dbReference>
<organism evidence="1 2">
    <name type="scientific">Bacillus swezeyi</name>
    <dbReference type="NCBI Taxonomy" id="1925020"/>
    <lineage>
        <taxon>Bacteria</taxon>
        <taxon>Bacillati</taxon>
        <taxon>Bacillota</taxon>
        <taxon>Bacilli</taxon>
        <taxon>Bacillales</taxon>
        <taxon>Bacillaceae</taxon>
        <taxon>Bacillus</taxon>
    </lineage>
</organism>
<dbReference type="EMBL" id="QSND01000006">
    <property type="protein sequence ID" value="KAA6447226.1"/>
    <property type="molecule type" value="Genomic_DNA"/>
</dbReference>
<dbReference type="InterPro" id="IPR029035">
    <property type="entry name" value="DHS-like_NAD/FAD-binding_dom"/>
</dbReference>
<comment type="caution">
    <text evidence="1">The sequence shown here is derived from an EMBL/GenBank/DDBJ whole genome shotgun (WGS) entry which is preliminary data.</text>
</comment>
<evidence type="ECO:0000313" key="1">
    <source>
        <dbReference type="EMBL" id="KAA6447226.1"/>
    </source>
</evidence>
<name>A0A5M8RK17_9BACI</name>
<dbReference type="Pfam" id="PF13289">
    <property type="entry name" value="SIR2_2"/>
    <property type="match status" value="1"/>
</dbReference>
<gene>
    <name evidence="1" type="ORF">DX927_22000</name>
</gene>
<accession>A0A5M8RK17</accession>